<evidence type="ECO:0000256" key="2">
    <source>
        <dbReference type="ARBA" id="ARBA00022485"/>
    </source>
</evidence>
<dbReference type="InterPro" id="IPR045854">
    <property type="entry name" value="NO2/SO3_Rdtase_4Fe4S_sf"/>
</dbReference>
<evidence type="ECO:0000256" key="5">
    <source>
        <dbReference type="ARBA" id="ARBA00023002"/>
    </source>
</evidence>
<dbReference type="GO" id="GO:0046872">
    <property type="term" value="F:metal ion binding"/>
    <property type="evidence" value="ECO:0007669"/>
    <property type="project" value="UniProtKB-KW"/>
</dbReference>
<comment type="caution">
    <text evidence="10">The sequence shown here is derived from an EMBL/GenBank/DDBJ whole genome shotgun (WGS) entry which is preliminary data.</text>
</comment>
<protein>
    <submittedName>
        <fullName evidence="10">NirA family protein</fullName>
    </submittedName>
</protein>
<evidence type="ECO:0000256" key="3">
    <source>
        <dbReference type="ARBA" id="ARBA00022617"/>
    </source>
</evidence>
<keyword evidence="7" id="KW-0411">Iron-sulfur</keyword>
<dbReference type="Gene3D" id="3.30.413.10">
    <property type="entry name" value="Sulfite Reductase Hemoprotein, domain 1"/>
    <property type="match status" value="2"/>
</dbReference>
<dbReference type="InterPro" id="IPR006067">
    <property type="entry name" value="NO2/SO3_Rdtase_4Fe4S_dom"/>
</dbReference>
<evidence type="ECO:0000256" key="6">
    <source>
        <dbReference type="ARBA" id="ARBA00023004"/>
    </source>
</evidence>
<evidence type="ECO:0000256" key="7">
    <source>
        <dbReference type="ARBA" id="ARBA00023014"/>
    </source>
</evidence>
<feature type="domain" description="Nitrite/sulphite reductase 4Fe-4S" evidence="8">
    <location>
        <begin position="469"/>
        <end position="560"/>
    </location>
</feature>
<dbReference type="InterPro" id="IPR036136">
    <property type="entry name" value="Nit/Sulf_reduc_fer-like_dom_sf"/>
</dbReference>
<evidence type="ECO:0000313" key="10">
    <source>
        <dbReference type="EMBL" id="PWQ96156.1"/>
    </source>
</evidence>
<reference evidence="10 11" key="1">
    <citation type="submission" date="2018-05" db="EMBL/GenBank/DDBJ databases">
        <title>Leucothrix arctica sp. nov., isolated from Arctic seawater.</title>
        <authorList>
            <person name="Choi A."/>
            <person name="Baek K."/>
        </authorList>
    </citation>
    <scope>NUCLEOTIDE SEQUENCE [LARGE SCALE GENOMIC DNA]</scope>
    <source>
        <strain evidence="10 11">IMCC9719</strain>
    </source>
</reference>
<organism evidence="10 11">
    <name type="scientific">Leucothrix arctica</name>
    <dbReference type="NCBI Taxonomy" id="1481894"/>
    <lineage>
        <taxon>Bacteria</taxon>
        <taxon>Pseudomonadati</taxon>
        <taxon>Pseudomonadota</taxon>
        <taxon>Gammaproteobacteria</taxon>
        <taxon>Thiotrichales</taxon>
        <taxon>Thiotrichaceae</taxon>
        <taxon>Leucothrix</taxon>
    </lineage>
</organism>
<keyword evidence="5" id="KW-0560">Oxidoreductase</keyword>
<feature type="domain" description="Nitrite/sulphite reductase 4Fe-4S" evidence="8">
    <location>
        <begin position="183"/>
        <end position="339"/>
    </location>
</feature>
<dbReference type="NCBIfam" id="TIGR02435">
    <property type="entry name" value="CobG"/>
    <property type="match status" value="1"/>
</dbReference>
<dbReference type="NCBIfam" id="NF007126">
    <property type="entry name" value="PRK09567.1"/>
    <property type="match status" value="1"/>
</dbReference>
<dbReference type="InterPro" id="IPR005117">
    <property type="entry name" value="NiRdtase/SiRdtase_haem-b_fer"/>
</dbReference>
<dbReference type="InterPro" id="IPR051329">
    <property type="entry name" value="NIR_SIR_4Fe-4S"/>
</dbReference>
<dbReference type="InterPro" id="IPR006066">
    <property type="entry name" value="NO2/SO3_Rdtase_FeS/sirohaem_BS"/>
</dbReference>
<dbReference type="Pfam" id="PF01077">
    <property type="entry name" value="NIR_SIR"/>
    <property type="match status" value="2"/>
</dbReference>
<dbReference type="RefSeq" id="WP_109823128.1">
    <property type="nucleotide sequence ID" value="NZ_QGKL01000029.1"/>
</dbReference>
<feature type="domain" description="Nitrite/Sulfite reductase ferredoxin-like" evidence="9">
    <location>
        <begin position="114"/>
        <end position="172"/>
    </location>
</feature>
<name>A0A317CC78_9GAMM</name>
<dbReference type="PANTHER" id="PTHR32439:SF0">
    <property type="entry name" value="FERREDOXIN--NITRITE REDUCTASE, CHLOROPLASTIC"/>
    <property type="match status" value="1"/>
</dbReference>
<comment type="similarity">
    <text evidence="1">Belongs to the nitrite and sulfite reductase 4Fe-4S domain family.</text>
</comment>
<dbReference type="SUPFAM" id="SSF55124">
    <property type="entry name" value="Nitrite/Sulfite reductase N-terminal domain-like"/>
    <property type="match status" value="2"/>
</dbReference>
<proteinExistence type="inferred from homology"/>
<evidence type="ECO:0000313" key="11">
    <source>
        <dbReference type="Proteomes" id="UP000245506"/>
    </source>
</evidence>
<keyword evidence="4" id="KW-0479">Metal-binding</keyword>
<dbReference type="EMBL" id="QGKL01000029">
    <property type="protein sequence ID" value="PWQ96156.1"/>
    <property type="molecule type" value="Genomic_DNA"/>
</dbReference>
<dbReference type="Proteomes" id="UP000245506">
    <property type="component" value="Unassembled WGS sequence"/>
</dbReference>
<dbReference type="Gene3D" id="3.90.480.10">
    <property type="entry name" value="Sulfite Reductase Hemoprotein,Domain 2"/>
    <property type="match status" value="1"/>
</dbReference>
<evidence type="ECO:0000256" key="4">
    <source>
        <dbReference type="ARBA" id="ARBA00022723"/>
    </source>
</evidence>
<dbReference type="OrthoDB" id="3189055at2"/>
<sequence>MTAPQQKAVPLQQLKSKNAFTPDQKKFLANSLMALNMHLLKGKSAGEQADIDKTFWGTPLDDLCKQELAKHDNNILDIWSRLVEHDKQGQIAEGIDDFMFRHYGMFNVEPNSPGYMCRMRLPSCKIRGDQLRVLGDMAENIAGGYAHLTTRGNFQFREIMPNRLIEWLTALNDYGLTCHGTGADSARNITATPTAGFDPVELIDLHHYGIELGQRILRTRDLQGLPRKFNFSFDNGGSISCVSDTNDVGFVATETLDNDQGIEPGIYCRLILGGITGHKDFARDTGVICRPEDTPEISEAILRVFLEHGDRTNRNKARLKYVLDEHGFDWTIERIQESLDSVGNGVQLLKLDTKFDAPHAPINRQGHIGIHPQSQEGLKYIGITLNVGHMTPEQMRRVGDLAMRYGKNDVRLTVWQNVIIPHIPDADVAAVVAEIEAMGLSTSATSFAAGAISCTGRWGCKLANAYTKQDTENLVKHLQARFELDQPINIHTTGCKNSCAQHYIGDIGLIGASAPDGGEGYIIFVGGGCDQDQGLARELHGPIAASELPEWCEKIIGNYLASRQDSESFLDFTRRHEQADLQAILLR</sequence>
<dbReference type="GO" id="GO:0020037">
    <property type="term" value="F:heme binding"/>
    <property type="evidence" value="ECO:0007669"/>
    <property type="project" value="InterPro"/>
</dbReference>
<dbReference type="SUPFAM" id="SSF56014">
    <property type="entry name" value="Nitrite and sulphite reductase 4Fe-4S domain-like"/>
    <property type="match status" value="2"/>
</dbReference>
<dbReference type="Pfam" id="PF03460">
    <property type="entry name" value="NIR_SIR_ferr"/>
    <property type="match status" value="2"/>
</dbReference>
<keyword evidence="3" id="KW-0349">Heme</keyword>
<gene>
    <name evidence="10" type="primary">nirA</name>
    <name evidence="10" type="ORF">DKT75_09165</name>
</gene>
<evidence type="ECO:0000259" key="8">
    <source>
        <dbReference type="Pfam" id="PF01077"/>
    </source>
</evidence>
<accession>A0A317CC78</accession>
<keyword evidence="11" id="KW-1185">Reference proteome</keyword>
<dbReference type="PANTHER" id="PTHR32439">
    <property type="entry name" value="FERREDOXIN--NITRITE REDUCTASE, CHLOROPLASTIC"/>
    <property type="match status" value="1"/>
</dbReference>
<dbReference type="InterPro" id="IPR012798">
    <property type="entry name" value="Cbl_synth_CobG-like"/>
</dbReference>
<evidence type="ECO:0000259" key="9">
    <source>
        <dbReference type="Pfam" id="PF03460"/>
    </source>
</evidence>
<keyword evidence="6" id="KW-0408">Iron</keyword>
<dbReference type="PRINTS" id="PR00397">
    <property type="entry name" value="SIROHAEM"/>
</dbReference>
<dbReference type="AlphaFoldDB" id="A0A317CC78"/>
<evidence type="ECO:0000256" key="1">
    <source>
        <dbReference type="ARBA" id="ARBA00010429"/>
    </source>
</evidence>
<keyword evidence="2" id="KW-0004">4Fe-4S</keyword>
<feature type="domain" description="Nitrite/Sulfite reductase ferredoxin-like" evidence="9">
    <location>
        <begin position="371"/>
        <end position="437"/>
    </location>
</feature>
<dbReference type="PROSITE" id="PS00365">
    <property type="entry name" value="NIR_SIR"/>
    <property type="match status" value="1"/>
</dbReference>
<dbReference type="GO" id="GO:0051539">
    <property type="term" value="F:4 iron, 4 sulfur cluster binding"/>
    <property type="evidence" value="ECO:0007669"/>
    <property type="project" value="UniProtKB-KW"/>
</dbReference>
<dbReference type="GO" id="GO:0016491">
    <property type="term" value="F:oxidoreductase activity"/>
    <property type="evidence" value="ECO:0007669"/>
    <property type="project" value="UniProtKB-KW"/>
</dbReference>